<dbReference type="PROSITE" id="PS50886">
    <property type="entry name" value="TRBD"/>
    <property type="match status" value="1"/>
</dbReference>
<evidence type="ECO:0000256" key="5">
    <source>
        <dbReference type="SAM" id="MobiDB-lite"/>
    </source>
</evidence>
<organism evidence="7 8">
    <name type="scientific">Priapulus caudatus</name>
    <name type="common">Priapulid worm</name>
    <dbReference type="NCBI Taxonomy" id="37621"/>
    <lineage>
        <taxon>Eukaryota</taxon>
        <taxon>Metazoa</taxon>
        <taxon>Ecdysozoa</taxon>
        <taxon>Scalidophora</taxon>
        <taxon>Priapulida</taxon>
        <taxon>Priapulimorpha</taxon>
        <taxon>Priapulimorphida</taxon>
        <taxon>Priapulidae</taxon>
        <taxon>Priapulus</taxon>
    </lineage>
</organism>
<protein>
    <submittedName>
        <fullName evidence="8">Aminoacyl tRNA synthase complex-interacting multifunctional protein 1-like</fullName>
    </submittedName>
</protein>
<proteinExistence type="predicted"/>
<keyword evidence="1 3" id="KW-0820">tRNA-binding</keyword>
<reference evidence="8" key="1">
    <citation type="submission" date="2025-08" db="UniProtKB">
        <authorList>
            <consortium name="RefSeq"/>
        </authorList>
    </citation>
    <scope>IDENTIFICATION</scope>
</reference>
<evidence type="ECO:0000313" key="7">
    <source>
        <dbReference type="Proteomes" id="UP000695022"/>
    </source>
</evidence>
<dbReference type="PANTHER" id="PTHR11586">
    <property type="entry name" value="TRNA-AMINOACYLATION COFACTOR ARC1 FAMILY MEMBER"/>
    <property type="match status" value="1"/>
</dbReference>
<gene>
    <name evidence="8" type="primary">LOC106805863</name>
</gene>
<evidence type="ECO:0000256" key="3">
    <source>
        <dbReference type="PROSITE-ProRule" id="PRU00209"/>
    </source>
</evidence>
<dbReference type="InterPro" id="IPR002547">
    <property type="entry name" value="tRNA-bd_dom"/>
</dbReference>
<dbReference type="GeneID" id="106805863"/>
<keyword evidence="4" id="KW-0175">Coiled coil</keyword>
<dbReference type="Gene3D" id="2.40.50.140">
    <property type="entry name" value="Nucleic acid-binding proteins"/>
    <property type="match status" value="1"/>
</dbReference>
<evidence type="ECO:0000256" key="1">
    <source>
        <dbReference type="ARBA" id="ARBA00022555"/>
    </source>
</evidence>
<dbReference type="Pfam" id="PF01588">
    <property type="entry name" value="tRNA_bind"/>
    <property type="match status" value="1"/>
</dbReference>
<feature type="domain" description="TRNA-binding" evidence="6">
    <location>
        <begin position="157"/>
        <end position="258"/>
    </location>
</feature>
<accession>A0ABM1DT49</accession>
<dbReference type="PANTHER" id="PTHR11586:SF33">
    <property type="entry name" value="AMINOACYL TRNA SYNTHASE COMPLEX-INTERACTING MULTIFUNCTIONAL PROTEIN 1"/>
    <property type="match status" value="1"/>
</dbReference>
<sequence length="318" mass="34778">MASEAEIQLMEDRANRADEIIQTLRVELASLQQAAVAQLVEKGSRRLREENEALKREVQDLKRSLYKWQVRNGATLVPLPSEAELKSSGSPGATPAVVEQTTADKRITAPAPEATQKSPGDKAKTGGVGKKEKNKGGKKEKEPRKQQQQEEEVAAVDVSRLDFRIGRMVSVKKHPDADTLYIEEVDLGEGKHRTVVSGLVKHCTIEEMTDRLCVFMCNLKPAKMRGILSEAMVMCASSAEHCEILVPPPGSEIGDAIVFDGYSGTPDAMLNPKKKVWEQVAPDLQVSNDRVANYKGSPFSIAGKGFVMSPSLTNVQVK</sequence>
<keyword evidence="7" id="KW-1185">Reference proteome</keyword>
<dbReference type="RefSeq" id="XP_014663120.1">
    <property type="nucleotide sequence ID" value="XM_014807634.1"/>
</dbReference>
<feature type="coiled-coil region" evidence="4">
    <location>
        <begin position="7"/>
        <end position="71"/>
    </location>
</feature>
<evidence type="ECO:0000259" key="6">
    <source>
        <dbReference type="PROSITE" id="PS50886"/>
    </source>
</evidence>
<dbReference type="InterPro" id="IPR012340">
    <property type="entry name" value="NA-bd_OB-fold"/>
</dbReference>
<dbReference type="CDD" id="cd02799">
    <property type="entry name" value="tRNA_bind_EMAP-II_like"/>
    <property type="match status" value="1"/>
</dbReference>
<dbReference type="InterPro" id="IPR051270">
    <property type="entry name" value="Tyrosine-tRNA_ligase_regulator"/>
</dbReference>
<evidence type="ECO:0000256" key="4">
    <source>
        <dbReference type="SAM" id="Coils"/>
    </source>
</evidence>
<dbReference type="SUPFAM" id="SSF50249">
    <property type="entry name" value="Nucleic acid-binding proteins"/>
    <property type="match status" value="1"/>
</dbReference>
<feature type="compositionally biased region" description="Basic and acidic residues" evidence="5">
    <location>
        <begin position="119"/>
        <end position="148"/>
    </location>
</feature>
<dbReference type="Proteomes" id="UP000695022">
    <property type="component" value="Unplaced"/>
</dbReference>
<evidence type="ECO:0000313" key="8">
    <source>
        <dbReference type="RefSeq" id="XP_014663120.1"/>
    </source>
</evidence>
<evidence type="ECO:0000256" key="2">
    <source>
        <dbReference type="ARBA" id="ARBA00022884"/>
    </source>
</evidence>
<name>A0ABM1DT49_PRICU</name>
<feature type="region of interest" description="Disordered" evidence="5">
    <location>
        <begin position="82"/>
        <end position="153"/>
    </location>
</feature>
<keyword evidence="2 3" id="KW-0694">RNA-binding</keyword>